<dbReference type="InterPro" id="IPR023393">
    <property type="entry name" value="START-like_dom_sf"/>
</dbReference>
<comment type="similarity">
    <text evidence="1">Belongs to the AHA1 family.</text>
</comment>
<dbReference type="InterPro" id="IPR013538">
    <property type="entry name" value="ASHA1/2-like_C"/>
</dbReference>
<reference evidence="4" key="1">
    <citation type="journal article" date="2019" name="Int. J. Syst. Evol. Microbiol.">
        <title>The Global Catalogue of Microorganisms (GCM) 10K type strain sequencing project: providing services to taxonomists for standard genome sequencing and annotation.</title>
        <authorList>
            <consortium name="The Broad Institute Genomics Platform"/>
            <consortium name="The Broad Institute Genome Sequencing Center for Infectious Disease"/>
            <person name="Wu L."/>
            <person name="Ma J."/>
        </authorList>
    </citation>
    <scope>NUCLEOTIDE SEQUENCE [LARGE SCALE GENOMIC DNA]</scope>
    <source>
        <strain evidence="4">JCM 17939</strain>
    </source>
</reference>
<name>A0ABP8U7F6_9ACTN</name>
<comment type="caution">
    <text evidence="3">The sequence shown here is derived from an EMBL/GenBank/DDBJ whole genome shotgun (WGS) entry which is preliminary data.</text>
</comment>
<feature type="domain" description="Activator of Hsp90 ATPase homologue 1/2-like C-terminal" evidence="2">
    <location>
        <begin position="22"/>
        <end position="133"/>
    </location>
</feature>
<dbReference type="EMBL" id="BAABHK010000002">
    <property type="protein sequence ID" value="GAA4622971.1"/>
    <property type="molecule type" value="Genomic_DNA"/>
</dbReference>
<dbReference type="CDD" id="cd08899">
    <property type="entry name" value="SRPBCC_CalC_Aha1-like_6"/>
    <property type="match status" value="1"/>
</dbReference>
<dbReference type="SUPFAM" id="SSF55961">
    <property type="entry name" value="Bet v1-like"/>
    <property type="match status" value="2"/>
</dbReference>
<dbReference type="Pfam" id="PF08327">
    <property type="entry name" value="AHSA1"/>
    <property type="match status" value="1"/>
</dbReference>
<evidence type="ECO:0000313" key="3">
    <source>
        <dbReference type="EMBL" id="GAA4622971.1"/>
    </source>
</evidence>
<evidence type="ECO:0000313" key="4">
    <source>
        <dbReference type="Proteomes" id="UP001501442"/>
    </source>
</evidence>
<dbReference type="Gene3D" id="3.30.530.20">
    <property type="match status" value="2"/>
</dbReference>
<accession>A0ABP8U7F6</accession>
<dbReference type="Proteomes" id="UP001501442">
    <property type="component" value="Unassembled WGS sequence"/>
</dbReference>
<gene>
    <name evidence="3" type="ORF">GCM10023196_017270</name>
</gene>
<protein>
    <recommendedName>
        <fullName evidence="2">Activator of Hsp90 ATPase homologue 1/2-like C-terminal domain-containing protein</fullName>
    </recommendedName>
</protein>
<proteinExistence type="inferred from homology"/>
<evidence type="ECO:0000259" key="2">
    <source>
        <dbReference type="Pfam" id="PF08327"/>
    </source>
</evidence>
<sequence>MNPTLDTADGRNVLRIERRFAHPMEKVWRALTDPVHLAHWFPSPVEEIDLRPGGKIRFGGTHPELPIGTGEITEFDPPRVLAFTWYDDPLRWELRPDGPGCVFVLTHTFADRPMAGSFAAGWESCLSALESALAGNPTELKPAPDGYAGRHDAYAEAFGLDEGELSEDADGWTIRFERNIPHPIEKVWPALGGSTAPEAGGFPPPGAVVDAVPAGEVTAVAAPELLEYAWPSGGEPLGRVRWELTGGHPAGTRVVLTQTGSAGERERCAAALTAWHLRLELLADRLRDAERPDRGERAADLERRYAARVEAR</sequence>
<dbReference type="RefSeq" id="WP_345430111.1">
    <property type="nucleotide sequence ID" value="NZ_BAABHK010000002.1"/>
</dbReference>
<evidence type="ECO:0000256" key="1">
    <source>
        <dbReference type="ARBA" id="ARBA00006817"/>
    </source>
</evidence>
<keyword evidence="4" id="KW-1185">Reference proteome</keyword>
<organism evidence="3 4">
    <name type="scientific">Actinoallomurus vinaceus</name>
    <dbReference type="NCBI Taxonomy" id="1080074"/>
    <lineage>
        <taxon>Bacteria</taxon>
        <taxon>Bacillati</taxon>
        <taxon>Actinomycetota</taxon>
        <taxon>Actinomycetes</taxon>
        <taxon>Streptosporangiales</taxon>
        <taxon>Thermomonosporaceae</taxon>
        <taxon>Actinoallomurus</taxon>
    </lineage>
</organism>